<evidence type="ECO:0000313" key="4">
    <source>
        <dbReference type="Proteomes" id="UP000243650"/>
    </source>
</evidence>
<proteinExistence type="predicted"/>
<dbReference type="RefSeq" id="WP_105958571.1">
    <property type="nucleotide sequence ID" value="NZ_PVNS01000004.1"/>
</dbReference>
<dbReference type="Proteomes" id="UP000243650">
    <property type="component" value="Unassembled WGS sequence"/>
</dbReference>
<feature type="chain" id="PRO_5015138823" description="YitT family protein" evidence="2">
    <location>
        <begin position="24"/>
        <end position="220"/>
    </location>
</feature>
<evidence type="ECO:0000256" key="2">
    <source>
        <dbReference type="SAM" id="SignalP"/>
    </source>
</evidence>
<sequence>MRRSLVYAAGLFLLATGVSFSIAAGFGVSPVSSLAVAVTITTGITVGVTTVLANVLFIVIQMALGKTVTPAGFGMQFLAAFVFGVFIDSTLWVLETVYIPETLFSRSLFLGISLLLIAAGLFSYISAKFPLMPYDAMTQAVSARFFWPFARAKVTSDGINVACAGTLCLAVTQTFGSIGIGTLIAAASVGRLIGLFSRLFQQPLQQWLSAGETIHPNRVP</sequence>
<keyword evidence="2" id="KW-0732">Signal</keyword>
<dbReference type="PANTHER" id="PTHR40078:SF1">
    <property type="entry name" value="INTEGRAL MEMBRANE PROTEIN"/>
    <property type="match status" value="1"/>
</dbReference>
<dbReference type="PANTHER" id="PTHR40078">
    <property type="entry name" value="INTEGRAL MEMBRANE PROTEIN-RELATED"/>
    <property type="match status" value="1"/>
</dbReference>
<name>A0A2P6MJC5_ALKUR</name>
<organism evidence="3 4">
    <name type="scientific">Alkalicoccus urumqiensis</name>
    <name type="common">Bacillus urumqiensis</name>
    <dbReference type="NCBI Taxonomy" id="1548213"/>
    <lineage>
        <taxon>Bacteria</taxon>
        <taxon>Bacillati</taxon>
        <taxon>Bacillota</taxon>
        <taxon>Bacilli</taxon>
        <taxon>Bacillales</taxon>
        <taxon>Bacillaceae</taxon>
        <taxon>Alkalicoccus</taxon>
    </lineage>
</organism>
<dbReference type="AlphaFoldDB" id="A0A2P6MJC5"/>
<dbReference type="EMBL" id="PVNS01000004">
    <property type="protein sequence ID" value="PRO66382.1"/>
    <property type="molecule type" value="Genomic_DNA"/>
</dbReference>
<evidence type="ECO:0000256" key="1">
    <source>
        <dbReference type="SAM" id="Phobius"/>
    </source>
</evidence>
<gene>
    <name evidence="3" type="ORF">C6I21_06000</name>
</gene>
<feature type="transmembrane region" description="Helical" evidence="1">
    <location>
        <begin position="67"/>
        <end position="87"/>
    </location>
</feature>
<keyword evidence="1" id="KW-1133">Transmembrane helix</keyword>
<feature type="transmembrane region" description="Helical" evidence="1">
    <location>
        <begin position="107"/>
        <end position="127"/>
    </location>
</feature>
<feature type="transmembrane region" description="Helical" evidence="1">
    <location>
        <begin position="33"/>
        <end position="60"/>
    </location>
</feature>
<keyword evidence="1" id="KW-0472">Membrane</keyword>
<comment type="caution">
    <text evidence="3">The sequence shown here is derived from an EMBL/GenBank/DDBJ whole genome shotgun (WGS) entry which is preliminary data.</text>
</comment>
<evidence type="ECO:0000313" key="3">
    <source>
        <dbReference type="EMBL" id="PRO66382.1"/>
    </source>
</evidence>
<accession>A0A2P6MJC5</accession>
<keyword evidence="4" id="KW-1185">Reference proteome</keyword>
<dbReference type="InterPro" id="IPR038750">
    <property type="entry name" value="YczE/YyaS-like"/>
</dbReference>
<protein>
    <recommendedName>
        <fullName evidence="5">YitT family protein</fullName>
    </recommendedName>
</protein>
<feature type="signal peptide" evidence="2">
    <location>
        <begin position="1"/>
        <end position="23"/>
    </location>
</feature>
<dbReference type="Pfam" id="PF19700">
    <property type="entry name" value="DUF6198"/>
    <property type="match status" value="1"/>
</dbReference>
<evidence type="ECO:0008006" key="5">
    <source>
        <dbReference type="Google" id="ProtNLM"/>
    </source>
</evidence>
<reference evidence="3 4" key="1">
    <citation type="submission" date="2018-03" db="EMBL/GenBank/DDBJ databases">
        <title>Bacillus urumqiensis sp. nov., a moderately haloalkaliphilic bacterium isolated from a salt lake.</title>
        <authorList>
            <person name="Zhao B."/>
            <person name="Liao Z."/>
        </authorList>
    </citation>
    <scope>NUCLEOTIDE SEQUENCE [LARGE SCALE GENOMIC DNA]</scope>
    <source>
        <strain evidence="3 4">BZ-SZ-XJ18</strain>
    </source>
</reference>
<keyword evidence="1" id="KW-0812">Transmembrane</keyword>
<dbReference type="OrthoDB" id="87655at2"/>